<gene>
    <name evidence="1" type="primary">Necator_chrV.g21117</name>
    <name evidence="1" type="ORF">RB195_016324</name>
</gene>
<protein>
    <submittedName>
        <fullName evidence="1">Uncharacterized protein</fullName>
    </submittedName>
</protein>
<evidence type="ECO:0000313" key="1">
    <source>
        <dbReference type="EMBL" id="KAK6759028.1"/>
    </source>
</evidence>
<name>A0ABR1E8R1_NECAM</name>
<accession>A0ABR1E8R1</accession>
<dbReference type="EMBL" id="JAVFWL010000005">
    <property type="protein sequence ID" value="KAK6759028.1"/>
    <property type="molecule type" value="Genomic_DNA"/>
</dbReference>
<keyword evidence="2" id="KW-1185">Reference proteome</keyword>
<dbReference type="PANTHER" id="PTHR46238">
    <property type="entry name" value="REVERSE TRANSCRIPTASE DOMAIN-CONTAINING PROTEIN"/>
    <property type="match status" value="1"/>
</dbReference>
<comment type="caution">
    <text evidence="1">The sequence shown here is derived from an EMBL/GenBank/DDBJ whole genome shotgun (WGS) entry which is preliminary data.</text>
</comment>
<sequence length="153" mass="17646">MSCSRRSLEMTFSRNLQRASMYQKLSTWECGPRIEDSSTCADGTELNKLDCFKYLGSKVTSTDDIDQEGRALINVAWMKWKMATGILCDKKVPVRLKSKICRTVVLPFTDASAGGRRKPWKECCTRMLRLTIGAKRQRIKRHCTLHLRRRPDN</sequence>
<dbReference type="Proteomes" id="UP001303046">
    <property type="component" value="Unassembled WGS sequence"/>
</dbReference>
<evidence type="ECO:0000313" key="2">
    <source>
        <dbReference type="Proteomes" id="UP001303046"/>
    </source>
</evidence>
<dbReference type="PANTHER" id="PTHR46238:SF8">
    <property type="entry name" value="ENDONUCLEASE_EXONUCLEASE_PHOSPHATASE DOMAIN-CONTAINING PROTEIN"/>
    <property type="match status" value="1"/>
</dbReference>
<proteinExistence type="predicted"/>
<organism evidence="1 2">
    <name type="scientific">Necator americanus</name>
    <name type="common">Human hookworm</name>
    <dbReference type="NCBI Taxonomy" id="51031"/>
    <lineage>
        <taxon>Eukaryota</taxon>
        <taxon>Metazoa</taxon>
        <taxon>Ecdysozoa</taxon>
        <taxon>Nematoda</taxon>
        <taxon>Chromadorea</taxon>
        <taxon>Rhabditida</taxon>
        <taxon>Rhabditina</taxon>
        <taxon>Rhabditomorpha</taxon>
        <taxon>Strongyloidea</taxon>
        <taxon>Ancylostomatidae</taxon>
        <taxon>Bunostominae</taxon>
        <taxon>Necator</taxon>
    </lineage>
</organism>
<reference evidence="1 2" key="1">
    <citation type="submission" date="2023-08" db="EMBL/GenBank/DDBJ databases">
        <title>A Necator americanus chromosomal reference genome.</title>
        <authorList>
            <person name="Ilik V."/>
            <person name="Petrzelkova K.J."/>
            <person name="Pardy F."/>
            <person name="Fuh T."/>
            <person name="Niatou-Singa F.S."/>
            <person name="Gouil Q."/>
            <person name="Baker L."/>
            <person name="Ritchie M.E."/>
            <person name="Jex A.R."/>
            <person name="Gazzola D."/>
            <person name="Li H."/>
            <person name="Toshio Fujiwara R."/>
            <person name="Zhan B."/>
            <person name="Aroian R.V."/>
            <person name="Pafco B."/>
            <person name="Schwarz E.M."/>
        </authorList>
    </citation>
    <scope>NUCLEOTIDE SEQUENCE [LARGE SCALE GENOMIC DNA]</scope>
    <source>
        <strain evidence="1 2">Aroian</strain>
        <tissue evidence="1">Whole animal</tissue>
    </source>
</reference>